<dbReference type="RefSeq" id="WP_086077094.1">
    <property type="nucleotide sequence ID" value="NZ_CP021111.1"/>
</dbReference>
<dbReference type="AlphaFoldDB" id="A0A1W6Z7C4"/>
<protein>
    <recommendedName>
        <fullName evidence="1">DNA binding HTH domain-containing protein</fullName>
    </recommendedName>
</protein>
<gene>
    <name evidence="2" type="ORF">CAL15_01965</name>
</gene>
<dbReference type="InterPro" id="IPR009057">
    <property type="entry name" value="Homeodomain-like_sf"/>
</dbReference>
<dbReference type="Gene3D" id="1.10.10.60">
    <property type="entry name" value="Homeodomain-like"/>
    <property type="match status" value="1"/>
</dbReference>
<organism evidence="2 3">
    <name type="scientific">Bordetella genomosp. 13</name>
    <dbReference type="NCBI Taxonomy" id="463040"/>
    <lineage>
        <taxon>Bacteria</taxon>
        <taxon>Pseudomonadati</taxon>
        <taxon>Pseudomonadota</taxon>
        <taxon>Betaproteobacteria</taxon>
        <taxon>Burkholderiales</taxon>
        <taxon>Alcaligenaceae</taxon>
        <taxon>Bordetella</taxon>
    </lineage>
</organism>
<feature type="domain" description="DNA binding HTH" evidence="1">
    <location>
        <begin position="221"/>
        <end position="243"/>
    </location>
</feature>
<dbReference type="OrthoDB" id="8687324at2"/>
<evidence type="ECO:0000259" key="1">
    <source>
        <dbReference type="Pfam" id="PF02954"/>
    </source>
</evidence>
<evidence type="ECO:0000313" key="2">
    <source>
        <dbReference type="EMBL" id="ARP93259.1"/>
    </source>
</evidence>
<dbReference type="Proteomes" id="UP000194161">
    <property type="component" value="Chromosome"/>
</dbReference>
<dbReference type="Pfam" id="PF02954">
    <property type="entry name" value="HTH_8"/>
    <property type="match status" value="1"/>
</dbReference>
<reference evidence="2 3" key="1">
    <citation type="submission" date="2017-05" db="EMBL/GenBank/DDBJ databases">
        <title>Complete and WGS of Bordetella genogroups.</title>
        <authorList>
            <person name="Spilker T."/>
            <person name="LiPuma J."/>
        </authorList>
    </citation>
    <scope>NUCLEOTIDE SEQUENCE [LARGE SCALE GENOMIC DNA]</scope>
    <source>
        <strain evidence="2 3">AU7206</strain>
    </source>
</reference>
<dbReference type="EMBL" id="CP021111">
    <property type="protein sequence ID" value="ARP93259.1"/>
    <property type="molecule type" value="Genomic_DNA"/>
</dbReference>
<dbReference type="KEGG" id="bgm:CAL15_01965"/>
<proteinExistence type="predicted"/>
<sequence>MREILECALLTAPMVANGIPAWAQPAGLSSDRLRVQAHHLADGVSPGADPASLVAAAALHLQRYDACLLAIEPGSLSWARLALLRARPVLRTPLLVLAHEVKAPALADLLELGVADFVRAPVCPDELRARVIRAVARKVQAPHADTGYDDLPAGAAMAHAAVHEPGLSYLRASGTGLPVQFIGGRRRMSSARIDHAVQAMQVVAQPGEPFRQAKARVVDGFEREYLQRALERHGGNVARAARASCKHRRAFWALMRKHRIEAAPYRARLADAASPD</sequence>
<keyword evidence="3" id="KW-1185">Reference proteome</keyword>
<dbReference type="STRING" id="463040.CAL15_01965"/>
<dbReference type="SUPFAM" id="SSF52172">
    <property type="entry name" value="CheY-like"/>
    <property type="match status" value="1"/>
</dbReference>
<evidence type="ECO:0000313" key="3">
    <source>
        <dbReference type="Proteomes" id="UP000194161"/>
    </source>
</evidence>
<name>A0A1W6Z7C4_9BORD</name>
<dbReference type="InterPro" id="IPR011006">
    <property type="entry name" value="CheY-like_superfamily"/>
</dbReference>
<dbReference type="GO" id="GO:0043565">
    <property type="term" value="F:sequence-specific DNA binding"/>
    <property type="evidence" value="ECO:0007669"/>
    <property type="project" value="InterPro"/>
</dbReference>
<dbReference type="InterPro" id="IPR002197">
    <property type="entry name" value="HTH_Fis"/>
</dbReference>
<accession>A0A1W6Z7C4</accession>
<dbReference type="SUPFAM" id="SSF46689">
    <property type="entry name" value="Homeodomain-like"/>
    <property type="match status" value="1"/>
</dbReference>
<dbReference type="Gene3D" id="3.40.50.2300">
    <property type="match status" value="1"/>
</dbReference>